<evidence type="ECO:0000256" key="2">
    <source>
        <dbReference type="ARBA" id="ARBA00023125"/>
    </source>
</evidence>
<dbReference type="InterPro" id="IPR009057">
    <property type="entry name" value="Homeodomain-like_sf"/>
</dbReference>
<dbReference type="SMART" id="SM00342">
    <property type="entry name" value="HTH_ARAC"/>
    <property type="match status" value="1"/>
</dbReference>
<feature type="domain" description="HTH araC/xylS-type" evidence="4">
    <location>
        <begin position="225"/>
        <end position="325"/>
    </location>
</feature>
<dbReference type="Pfam" id="PF12833">
    <property type="entry name" value="HTH_18"/>
    <property type="match status" value="1"/>
</dbReference>
<evidence type="ECO:0000256" key="1">
    <source>
        <dbReference type="ARBA" id="ARBA00023015"/>
    </source>
</evidence>
<dbReference type="PANTHER" id="PTHR46796">
    <property type="entry name" value="HTH-TYPE TRANSCRIPTIONAL ACTIVATOR RHAS-RELATED"/>
    <property type="match status" value="1"/>
</dbReference>
<evidence type="ECO:0000313" key="5">
    <source>
        <dbReference type="EMBL" id="PRY20087.1"/>
    </source>
</evidence>
<keyword evidence="3" id="KW-0804">Transcription</keyword>
<evidence type="ECO:0000259" key="4">
    <source>
        <dbReference type="PROSITE" id="PS01124"/>
    </source>
</evidence>
<dbReference type="InterPro" id="IPR018062">
    <property type="entry name" value="HTH_AraC-typ_CS"/>
</dbReference>
<organism evidence="5 6">
    <name type="scientific">Aliiruegeria haliotis</name>
    <dbReference type="NCBI Taxonomy" id="1280846"/>
    <lineage>
        <taxon>Bacteria</taxon>
        <taxon>Pseudomonadati</taxon>
        <taxon>Pseudomonadota</taxon>
        <taxon>Alphaproteobacteria</taxon>
        <taxon>Rhodobacterales</taxon>
        <taxon>Roseobacteraceae</taxon>
        <taxon>Aliiruegeria</taxon>
    </lineage>
</organism>
<protein>
    <submittedName>
        <fullName evidence="5">Helix-turn-helix protein</fullName>
    </submittedName>
</protein>
<evidence type="ECO:0000313" key="6">
    <source>
        <dbReference type="Proteomes" id="UP000239480"/>
    </source>
</evidence>
<dbReference type="GO" id="GO:0043565">
    <property type="term" value="F:sequence-specific DNA binding"/>
    <property type="evidence" value="ECO:0007669"/>
    <property type="project" value="InterPro"/>
</dbReference>
<dbReference type="SUPFAM" id="SSF46689">
    <property type="entry name" value="Homeodomain-like"/>
    <property type="match status" value="1"/>
</dbReference>
<name>A0A2T0RG09_9RHOB</name>
<dbReference type="PROSITE" id="PS01124">
    <property type="entry name" value="HTH_ARAC_FAMILY_2"/>
    <property type="match status" value="1"/>
</dbReference>
<dbReference type="Gene3D" id="1.10.10.60">
    <property type="entry name" value="Homeodomain-like"/>
    <property type="match status" value="1"/>
</dbReference>
<evidence type="ECO:0000256" key="3">
    <source>
        <dbReference type="ARBA" id="ARBA00023163"/>
    </source>
</evidence>
<dbReference type="RefSeq" id="WP_146136754.1">
    <property type="nucleotide sequence ID" value="NZ_PVTD01000015.1"/>
</dbReference>
<dbReference type="GO" id="GO:0003700">
    <property type="term" value="F:DNA-binding transcription factor activity"/>
    <property type="evidence" value="ECO:0007669"/>
    <property type="project" value="InterPro"/>
</dbReference>
<sequence length="332" mass="36295">MPENYLCGKMDHIKKQPTAAGTLPNDTVEMCLADPNLLDRVSTWSLDFRQLEPGPMTTRIRLRQGRVLNLLEIAMDRAVHQTGLAPPGTVSFGIPLSEGINHWHNRHPDPDGLLSFGTTDGFEGVSNASFQGLTLSVDQSAIEALCASLGVPFPTSLAAGGVVADTAGHASLPSITRKVLAYLDGGSPSCRNTEEEILAAMLNTCASHRSITDRSTAHARARALRVALEFMEQSAEENPPLSLICETAAVSERTLNRAFNERFGVGPKAYLLRLRLGRVHQDLLRHDPAELVSCIANRWGFWHMGQFAKDYQAHFGKLPSDTLRQTTTHRPV</sequence>
<keyword evidence="1" id="KW-0805">Transcription regulation</keyword>
<accession>A0A2T0RG09</accession>
<dbReference type="OrthoDB" id="7285481at2"/>
<gene>
    <name evidence="5" type="ORF">CLV78_11536</name>
</gene>
<dbReference type="PANTHER" id="PTHR46796:SF12">
    <property type="entry name" value="HTH-TYPE DNA-BINDING TRANSCRIPTIONAL ACTIVATOR EUTR"/>
    <property type="match status" value="1"/>
</dbReference>
<dbReference type="AlphaFoldDB" id="A0A2T0RG09"/>
<comment type="caution">
    <text evidence="5">The sequence shown here is derived from an EMBL/GenBank/DDBJ whole genome shotgun (WGS) entry which is preliminary data.</text>
</comment>
<dbReference type="EMBL" id="PVTD01000015">
    <property type="protein sequence ID" value="PRY20087.1"/>
    <property type="molecule type" value="Genomic_DNA"/>
</dbReference>
<dbReference type="InterPro" id="IPR018060">
    <property type="entry name" value="HTH_AraC"/>
</dbReference>
<reference evidence="5 6" key="1">
    <citation type="submission" date="2018-03" db="EMBL/GenBank/DDBJ databases">
        <title>Genomic Encyclopedia of Archaeal and Bacterial Type Strains, Phase II (KMG-II): from individual species to whole genera.</title>
        <authorList>
            <person name="Goeker M."/>
        </authorList>
    </citation>
    <scope>NUCLEOTIDE SEQUENCE [LARGE SCALE GENOMIC DNA]</scope>
    <source>
        <strain evidence="5 6">DSM 29328</strain>
    </source>
</reference>
<dbReference type="Proteomes" id="UP000239480">
    <property type="component" value="Unassembled WGS sequence"/>
</dbReference>
<keyword evidence="6" id="KW-1185">Reference proteome</keyword>
<dbReference type="InterPro" id="IPR050204">
    <property type="entry name" value="AraC_XylS_family_regulators"/>
</dbReference>
<dbReference type="PROSITE" id="PS00041">
    <property type="entry name" value="HTH_ARAC_FAMILY_1"/>
    <property type="match status" value="1"/>
</dbReference>
<keyword evidence="2" id="KW-0238">DNA-binding</keyword>
<proteinExistence type="predicted"/>